<dbReference type="SFLD" id="SFLDG00178">
    <property type="entry name" value="enolase"/>
    <property type="match status" value="1"/>
</dbReference>
<dbReference type="SUPFAM" id="SSF54826">
    <property type="entry name" value="Enolase N-terminal domain-like"/>
    <property type="match status" value="1"/>
</dbReference>
<feature type="binding site" evidence="10">
    <location>
        <position position="388"/>
    </location>
    <ligand>
        <name>(2R)-2-phosphoglycerate</name>
        <dbReference type="ChEBI" id="CHEBI:58289"/>
    </ligand>
</feature>
<dbReference type="Pfam" id="PF03952">
    <property type="entry name" value="Enolase_N"/>
    <property type="match status" value="1"/>
</dbReference>
<keyword evidence="8 10" id="KW-0456">Lyase</keyword>
<dbReference type="SUPFAM" id="SSF51604">
    <property type="entry name" value="Enolase C-terminal domain-like"/>
    <property type="match status" value="1"/>
</dbReference>
<dbReference type="PRINTS" id="PR00148">
    <property type="entry name" value="ENOLASE"/>
</dbReference>
<dbReference type="InterPro" id="IPR029017">
    <property type="entry name" value="Enolase-like_N"/>
</dbReference>
<evidence type="ECO:0000256" key="7">
    <source>
        <dbReference type="ARBA" id="ARBA00023152"/>
    </source>
</evidence>
<dbReference type="RefSeq" id="WP_377352137.1">
    <property type="nucleotide sequence ID" value="NZ_JBHTLQ010000003.1"/>
</dbReference>
<dbReference type="Gene3D" id="3.30.390.10">
    <property type="entry name" value="Enolase-like, N-terminal domain"/>
    <property type="match status" value="1"/>
</dbReference>
<evidence type="ECO:0000256" key="2">
    <source>
        <dbReference type="ARBA" id="ARBA00009604"/>
    </source>
</evidence>
<dbReference type="SFLD" id="SFLDS00001">
    <property type="entry name" value="Enolase"/>
    <property type="match status" value="1"/>
</dbReference>
<comment type="function">
    <text evidence="9 10">Catalyzes the reversible conversion of 2-phosphoglycerate (2-PG) into phosphoenolpyruvate (PEP). It is essential for the degradation of carbohydrates via glycolysis.</text>
</comment>
<feature type="binding site" evidence="10">
    <location>
        <position position="337"/>
    </location>
    <ligand>
        <name>(2R)-2-phosphoglycerate</name>
        <dbReference type="ChEBI" id="CHEBI:58289"/>
    </ligand>
</feature>
<feature type="domain" description="Enolase N-terminal" evidence="12">
    <location>
        <begin position="4"/>
        <end position="134"/>
    </location>
</feature>
<dbReference type="HAMAP" id="MF_00318">
    <property type="entry name" value="Enolase"/>
    <property type="match status" value="1"/>
</dbReference>
<dbReference type="PROSITE" id="PS00164">
    <property type="entry name" value="ENOLASE"/>
    <property type="match status" value="1"/>
</dbReference>
<keyword evidence="14" id="KW-1185">Reference proteome</keyword>
<feature type="binding site" evidence="10">
    <location>
        <position position="242"/>
    </location>
    <ligand>
        <name>Mg(2+)</name>
        <dbReference type="ChEBI" id="CHEBI:18420"/>
    </ligand>
</feature>
<organism evidence="13 14">
    <name type="scientific">Phenylobacterium conjunctum</name>
    <dbReference type="NCBI Taxonomy" id="1298959"/>
    <lineage>
        <taxon>Bacteria</taxon>
        <taxon>Pseudomonadati</taxon>
        <taxon>Pseudomonadota</taxon>
        <taxon>Alphaproteobacteria</taxon>
        <taxon>Caulobacterales</taxon>
        <taxon>Caulobacteraceae</taxon>
        <taxon>Phenylobacterium</taxon>
    </lineage>
</organism>
<dbReference type="InterPro" id="IPR020809">
    <property type="entry name" value="Enolase_CS"/>
</dbReference>
<feature type="active site" description="Proton donor" evidence="10">
    <location>
        <position position="205"/>
    </location>
</feature>
<evidence type="ECO:0000259" key="12">
    <source>
        <dbReference type="SMART" id="SM01193"/>
    </source>
</evidence>
<dbReference type="Proteomes" id="UP001597216">
    <property type="component" value="Unassembled WGS sequence"/>
</dbReference>
<keyword evidence="10" id="KW-0479">Metal-binding</keyword>
<dbReference type="EC" id="4.2.1.11" evidence="3 10"/>
<comment type="pathway">
    <text evidence="1 10">Carbohydrate degradation; glycolysis; pyruvate from D-glyceraldehyde 3-phosphate: step 4/5.</text>
</comment>
<evidence type="ECO:0000313" key="14">
    <source>
        <dbReference type="Proteomes" id="UP001597216"/>
    </source>
</evidence>
<evidence type="ECO:0000256" key="5">
    <source>
        <dbReference type="ARBA" id="ARBA00022525"/>
    </source>
</evidence>
<protein>
    <recommendedName>
        <fullName evidence="4 10">Enolase</fullName>
        <ecNumber evidence="3 10">4.2.1.11</ecNumber>
    </recommendedName>
    <alternativeName>
        <fullName evidence="10">2-phospho-D-glycerate hydro-lyase</fullName>
    </alternativeName>
    <alternativeName>
        <fullName evidence="10">2-phosphoglycerate dehydratase</fullName>
    </alternativeName>
</protein>
<dbReference type="NCBIfam" id="TIGR01060">
    <property type="entry name" value="eno"/>
    <property type="match status" value="1"/>
</dbReference>
<dbReference type="PANTHER" id="PTHR11902">
    <property type="entry name" value="ENOLASE"/>
    <property type="match status" value="1"/>
</dbReference>
<dbReference type="PIRSF" id="PIRSF001400">
    <property type="entry name" value="Enolase"/>
    <property type="match status" value="1"/>
</dbReference>
<dbReference type="SMART" id="SM01192">
    <property type="entry name" value="Enolase_C"/>
    <property type="match status" value="1"/>
</dbReference>
<feature type="active site" description="Proton acceptor" evidence="10">
    <location>
        <position position="337"/>
    </location>
</feature>
<feature type="binding site" evidence="10">
    <location>
        <position position="163"/>
    </location>
    <ligand>
        <name>(2R)-2-phosphoglycerate</name>
        <dbReference type="ChEBI" id="CHEBI:58289"/>
    </ligand>
</feature>
<comment type="subcellular location">
    <subcellularLocation>
        <location evidence="10">Cytoplasm</location>
    </subcellularLocation>
    <subcellularLocation>
        <location evidence="10">Secreted</location>
    </subcellularLocation>
    <subcellularLocation>
        <location evidence="10">Cell surface</location>
    </subcellularLocation>
    <text evidence="10">Fractions of enolase are present in both the cytoplasm and on the cell surface.</text>
</comment>
<evidence type="ECO:0000256" key="9">
    <source>
        <dbReference type="ARBA" id="ARBA00045763"/>
    </source>
</evidence>
<dbReference type="InterPro" id="IPR036849">
    <property type="entry name" value="Enolase-like_C_sf"/>
</dbReference>
<dbReference type="GO" id="GO:0004634">
    <property type="term" value="F:phosphopyruvate hydratase activity"/>
    <property type="evidence" value="ECO:0007669"/>
    <property type="project" value="UniProtKB-EC"/>
</dbReference>
<proteinExistence type="inferred from homology"/>
<comment type="cofactor">
    <cofactor evidence="10">
        <name>Mg(2+)</name>
        <dbReference type="ChEBI" id="CHEBI:18420"/>
    </cofactor>
    <text evidence="10">Binds a second Mg(2+) ion via substrate during catalysis.</text>
</comment>
<dbReference type="Gene3D" id="3.20.20.120">
    <property type="entry name" value="Enolase-like C-terminal domain"/>
    <property type="match status" value="1"/>
</dbReference>
<keyword evidence="10" id="KW-0963">Cytoplasm</keyword>
<dbReference type="InterPro" id="IPR000941">
    <property type="entry name" value="Enolase"/>
</dbReference>
<dbReference type="EMBL" id="JBHTLQ010000003">
    <property type="protein sequence ID" value="MFD1189271.1"/>
    <property type="molecule type" value="Genomic_DNA"/>
</dbReference>
<evidence type="ECO:0000256" key="8">
    <source>
        <dbReference type="ARBA" id="ARBA00023239"/>
    </source>
</evidence>
<dbReference type="InterPro" id="IPR020811">
    <property type="entry name" value="Enolase_N"/>
</dbReference>
<feature type="domain" description="Enolase C-terminal TIM barrel" evidence="11">
    <location>
        <begin position="139"/>
        <end position="425"/>
    </location>
</feature>
<name>A0ABW3SYS3_9CAUL</name>
<comment type="catalytic activity">
    <reaction evidence="10">
        <text>(2R)-2-phosphoglycerate = phosphoenolpyruvate + H2O</text>
        <dbReference type="Rhea" id="RHEA:10164"/>
        <dbReference type="ChEBI" id="CHEBI:15377"/>
        <dbReference type="ChEBI" id="CHEBI:58289"/>
        <dbReference type="ChEBI" id="CHEBI:58702"/>
        <dbReference type="EC" id="4.2.1.11"/>
    </reaction>
</comment>
<feature type="binding site" evidence="10">
    <location>
        <position position="285"/>
    </location>
    <ligand>
        <name>Mg(2+)</name>
        <dbReference type="ChEBI" id="CHEBI:18420"/>
    </ligand>
</feature>
<sequence>MTEIVDITAREILDSRGNPTVEVDVVLEDGSMGRAAVPSGASTGAHEAVEKRDGDKSRYLGKGVLQAVEAVNGEIYDALSGFEAEDQRRIDQVLIELDGTPNKSRLGANAILGVSLAVAKAAAGSANLPLYKYVGGVGARVLPVPMMNIINGGAHADNPIDIQEFMILPTGAATFAEGLRMGAEIFHGLKAALKAAGHNTNVGDEGGFAPNIATAEDALAFIVKAGEAAGYKAGDDFQLGLDVASTEFFKGGKYVMDGEGKTLEPCAMVDYLAGLVAKFPIVTIEDGCAEDDFEGWKILTDKLGGKVQLVGDDLFVTNPARLSVGIDKGLANSILVKVNQIGTLSETMDAVDMAHRAGYTAVMSHRSGETEDSTIADLAVATNCGQIKTGSLARSDRTAKYNQLLRIEEELGDQAIYLGRKALKRL</sequence>
<dbReference type="InterPro" id="IPR020810">
    <property type="entry name" value="Enolase_C"/>
</dbReference>
<reference evidence="14" key="1">
    <citation type="journal article" date="2019" name="Int. J. Syst. Evol. Microbiol.">
        <title>The Global Catalogue of Microorganisms (GCM) 10K type strain sequencing project: providing services to taxonomists for standard genome sequencing and annotation.</title>
        <authorList>
            <consortium name="The Broad Institute Genomics Platform"/>
            <consortium name="The Broad Institute Genome Sequencing Center for Infectious Disease"/>
            <person name="Wu L."/>
            <person name="Ma J."/>
        </authorList>
    </citation>
    <scope>NUCLEOTIDE SEQUENCE [LARGE SCALE GENOMIC DNA]</scope>
    <source>
        <strain evidence="14">CCUG 55074</strain>
    </source>
</reference>
<evidence type="ECO:0000259" key="11">
    <source>
        <dbReference type="SMART" id="SM01192"/>
    </source>
</evidence>
<keyword evidence="5 10" id="KW-0964">Secreted</keyword>
<dbReference type="CDD" id="cd03313">
    <property type="entry name" value="enolase"/>
    <property type="match status" value="1"/>
</dbReference>
<dbReference type="Pfam" id="PF00113">
    <property type="entry name" value="Enolase_C"/>
    <property type="match status" value="1"/>
</dbReference>
<keyword evidence="6 10" id="KW-0460">Magnesium</keyword>
<accession>A0ABW3SYS3</accession>
<comment type="caution">
    <text evidence="13">The sequence shown here is derived from an EMBL/GenBank/DDBJ whole genome shotgun (WGS) entry which is preliminary data.</text>
</comment>
<evidence type="ECO:0000313" key="13">
    <source>
        <dbReference type="EMBL" id="MFD1189271.1"/>
    </source>
</evidence>
<dbReference type="SFLD" id="SFLDF00002">
    <property type="entry name" value="enolase"/>
    <property type="match status" value="1"/>
</dbReference>
<evidence type="ECO:0000256" key="1">
    <source>
        <dbReference type="ARBA" id="ARBA00005031"/>
    </source>
</evidence>
<evidence type="ECO:0000256" key="4">
    <source>
        <dbReference type="ARBA" id="ARBA00017068"/>
    </source>
</evidence>
<keyword evidence="7 10" id="KW-0324">Glycolysis</keyword>
<evidence type="ECO:0000256" key="3">
    <source>
        <dbReference type="ARBA" id="ARBA00012058"/>
    </source>
</evidence>
<gene>
    <name evidence="10 13" type="primary">eno</name>
    <name evidence="13" type="ORF">ACFQ27_01650</name>
</gene>
<evidence type="ECO:0000256" key="10">
    <source>
        <dbReference type="HAMAP-Rule" id="MF_00318"/>
    </source>
</evidence>
<dbReference type="PANTHER" id="PTHR11902:SF1">
    <property type="entry name" value="ENOLASE"/>
    <property type="match status" value="1"/>
</dbReference>
<comment type="similarity">
    <text evidence="2 10">Belongs to the enolase family.</text>
</comment>
<feature type="binding site" evidence="10">
    <location>
        <position position="367"/>
    </location>
    <ligand>
        <name>(2R)-2-phosphoglycerate</name>
        <dbReference type="ChEBI" id="CHEBI:58289"/>
    </ligand>
</feature>
<feature type="binding site" evidence="10">
    <location>
        <position position="312"/>
    </location>
    <ligand>
        <name>Mg(2+)</name>
        <dbReference type="ChEBI" id="CHEBI:18420"/>
    </ligand>
</feature>
<dbReference type="SMART" id="SM01193">
    <property type="entry name" value="Enolase_N"/>
    <property type="match status" value="1"/>
</dbReference>
<evidence type="ECO:0000256" key="6">
    <source>
        <dbReference type="ARBA" id="ARBA00022842"/>
    </source>
</evidence>
<feature type="binding site" evidence="10">
    <location>
        <position position="366"/>
    </location>
    <ligand>
        <name>(2R)-2-phosphoglycerate</name>
        <dbReference type="ChEBI" id="CHEBI:58289"/>
    </ligand>
</feature>